<feature type="transmembrane region" description="Helical" evidence="7">
    <location>
        <begin position="68"/>
        <end position="93"/>
    </location>
</feature>
<feature type="transmembrane region" description="Helical" evidence="7">
    <location>
        <begin position="41"/>
        <end position="62"/>
    </location>
</feature>
<dbReference type="GO" id="GO:0006605">
    <property type="term" value="P:protein targeting"/>
    <property type="evidence" value="ECO:0007669"/>
    <property type="project" value="InterPro"/>
</dbReference>
<comment type="similarity">
    <text evidence="2">Belongs to the FliR/MopE/SpaR family.</text>
</comment>
<gene>
    <name evidence="8" type="ORF">UABAM_03366</name>
</gene>
<comment type="subcellular location">
    <subcellularLocation>
        <location evidence="1">Cell membrane</location>
        <topology evidence="1">Multi-pass membrane protein</topology>
    </subcellularLocation>
</comment>
<organism evidence="8 9">
    <name type="scientific">Uabimicrobium amorphum</name>
    <dbReference type="NCBI Taxonomy" id="2596890"/>
    <lineage>
        <taxon>Bacteria</taxon>
        <taxon>Pseudomonadati</taxon>
        <taxon>Planctomycetota</taxon>
        <taxon>Candidatus Uabimicrobiia</taxon>
        <taxon>Candidatus Uabimicrobiales</taxon>
        <taxon>Candidatus Uabimicrobiaceae</taxon>
        <taxon>Candidatus Uabimicrobium</taxon>
    </lineage>
</organism>
<feature type="transmembrane region" description="Helical" evidence="7">
    <location>
        <begin position="222"/>
        <end position="246"/>
    </location>
</feature>
<reference evidence="8 9" key="1">
    <citation type="submission" date="2019-08" db="EMBL/GenBank/DDBJ databases">
        <title>Complete genome sequence of Candidatus Uab amorphum.</title>
        <authorList>
            <person name="Shiratori T."/>
            <person name="Suzuki S."/>
            <person name="Kakizawa Y."/>
            <person name="Ishida K."/>
        </authorList>
    </citation>
    <scope>NUCLEOTIDE SEQUENCE [LARGE SCALE GENOMIC DNA]</scope>
    <source>
        <strain evidence="8 9">SRT547</strain>
    </source>
</reference>
<dbReference type="KEGG" id="uam:UABAM_03366"/>
<dbReference type="RefSeq" id="WP_151969126.1">
    <property type="nucleotide sequence ID" value="NZ_AP019860.1"/>
</dbReference>
<feature type="transmembrane region" description="Helical" evidence="7">
    <location>
        <begin position="6"/>
        <end position="29"/>
    </location>
</feature>
<keyword evidence="8" id="KW-0966">Cell projection</keyword>
<dbReference type="GO" id="GO:0005886">
    <property type="term" value="C:plasma membrane"/>
    <property type="evidence" value="ECO:0007669"/>
    <property type="project" value="UniProtKB-SubCell"/>
</dbReference>
<proteinExistence type="inferred from homology"/>
<dbReference type="Pfam" id="PF01311">
    <property type="entry name" value="Bac_export_1"/>
    <property type="match status" value="1"/>
</dbReference>
<evidence type="ECO:0000313" key="9">
    <source>
        <dbReference type="Proteomes" id="UP000326354"/>
    </source>
</evidence>
<sequence length="254" mass="28739">MELSFTFSSIIFFVCVLLRISSFLVFFPFFPTKQSAKYAKIFLCFVLAVVITAVMPRTYSFAKEIDSLFILFVQEIATGAMMGFVVFLLGGLLRMVGGMISQLAGLEIVQTIDPGNFGPSSLMANFIFYYGVFILILFDAHHYLLQIIVLSFEVIPPGSFHLSEEIFHLIHREWIIFCRFTLILVAPFLLMGFTISIELGILSRLVPQMNVFLMEYPIRLGISIFLLAWFLPSLTLGFANVFNIVVDVYTVLLG</sequence>
<evidence type="ECO:0000256" key="4">
    <source>
        <dbReference type="ARBA" id="ARBA00022692"/>
    </source>
</evidence>
<dbReference type="Proteomes" id="UP000326354">
    <property type="component" value="Chromosome"/>
</dbReference>
<keyword evidence="9" id="KW-1185">Reference proteome</keyword>
<feature type="transmembrane region" description="Helical" evidence="7">
    <location>
        <begin position="174"/>
        <end position="201"/>
    </location>
</feature>
<name>A0A5S9IN70_UABAM</name>
<evidence type="ECO:0000256" key="7">
    <source>
        <dbReference type="SAM" id="Phobius"/>
    </source>
</evidence>
<keyword evidence="8" id="KW-0969">Cilium</keyword>
<dbReference type="PANTHER" id="PTHR30065">
    <property type="entry name" value="FLAGELLAR BIOSYNTHETIC PROTEIN FLIR"/>
    <property type="match status" value="1"/>
</dbReference>
<keyword evidence="4 7" id="KW-0812">Transmembrane</keyword>
<keyword evidence="6 7" id="KW-0472">Membrane</keyword>
<keyword evidence="8" id="KW-0282">Flagellum</keyword>
<keyword evidence="5 7" id="KW-1133">Transmembrane helix</keyword>
<evidence type="ECO:0000256" key="1">
    <source>
        <dbReference type="ARBA" id="ARBA00004651"/>
    </source>
</evidence>
<dbReference type="EMBL" id="AP019860">
    <property type="protein sequence ID" value="BBM85003.1"/>
    <property type="molecule type" value="Genomic_DNA"/>
</dbReference>
<evidence type="ECO:0000256" key="5">
    <source>
        <dbReference type="ARBA" id="ARBA00022989"/>
    </source>
</evidence>
<dbReference type="PRINTS" id="PR00953">
    <property type="entry name" value="TYPE3IMRPROT"/>
</dbReference>
<protein>
    <submittedName>
        <fullName evidence="8">Flagellar biosynthetic protein FliR</fullName>
    </submittedName>
</protein>
<dbReference type="PANTHER" id="PTHR30065:SF1">
    <property type="entry name" value="SURFACE PRESENTATION OF ANTIGENS PROTEIN SPAR"/>
    <property type="match status" value="1"/>
</dbReference>
<evidence type="ECO:0000256" key="6">
    <source>
        <dbReference type="ARBA" id="ARBA00023136"/>
    </source>
</evidence>
<keyword evidence="3" id="KW-1003">Cell membrane</keyword>
<evidence type="ECO:0000256" key="2">
    <source>
        <dbReference type="ARBA" id="ARBA00009772"/>
    </source>
</evidence>
<accession>A0A5S9IN70</accession>
<evidence type="ECO:0000256" key="3">
    <source>
        <dbReference type="ARBA" id="ARBA00022475"/>
    </source>
</evidence>
<evidence type="ECO:0000313" key="8">
    <source>
        <dbReference type="EMBL" id="BBM85003.1"/>
    </source>
</evidence>
<dbReference type="OrthoDB" id="271722at2"/>
<dbReference type="InterPro" id="IPR002010">
    <property type="entry name" value="T3SS_IM_R"/>
</dbReference>
<dbReference type="AlphaFoldDB" id="A0A5S9IN70"/>
<feature type="transmembrane region" description="Helical" evidence="7">
    <location>
        <begin position="127"/>
        <end position="154"/>
    </location>
</feature>